<feature type="domain" description="General secretion pathway GspH" evidence="12">
    <location>
        <begin position="65"/>
        <end position="157"/>
    </location>
</feature>
<dbReference type="Pfam" id="PF07963">
    <property type="entry name" value="N_methyl"/>
    <property type="match status" value="1"/>
</dbReference>
<evidence type="ECO:0000256" key="9">
    <source>
        <dbReference type="ARBA" id="ARBA00025772"/>
    </source>
</evidence>
<dbReference type="AlphaFoldDB" id="C8X4R2"/>
<dbReference type="Gene3D" id="3.30.700.10">
    <property type="entry name" value="Glycoprotein, Type 4 Pilin"/>
    <property type="match status" value="1"/>
</dbReference>
<reference evidence="14" key="1">
    <citation type="submission" date="2009-09" db="EMBL/GenBank/DDBJ databases">
        <title>The complete chromosome of Desulfohalobium retbaense DSM 5692.</title>
        <authorList>
            <consortium name="US DOE Joint Genome Institute (JGI-PGF)"/>
            <person name="Lucas S."/>
            <person name="Copeland A."/>
            <person name="Lapidus A."/>
            <person name="Glavina del Rio T."/>
            <person name="Dalin E."/>
            <person name="Tice H."/>
            <person name="Bruce D."/>
            <person name="Goodwin L."/>
            <person name="Pitluck S."/>
            <person name="Kyrpides N."/>
            <person name="Mavromatis K."/>
            <person name="Ivanova N."/>
            <person name="Mikhailova N."/>
            <person name="Munk A.C."/>
            <person name="Brettin T."/>
            <person name="Detter J.C."/>
            <person name="Han C."/>
            <person name="Tapia R."/>
            <person name="Larimer F."/>
            <person name="Land M."/>
            <person name="Hauser L."/>
            <person name="Markowitz V."/>
            <person name="Cheng J.-F."/>
            <person name="Hugenholtz P."/>
            <person name="Woyke T."/>
            <person name="Wu D."/>
            <person name="Spring S."/>
            <person name="Klenk H.-P."/>
            <person name="Eisen J.A."/>
        </authorList>
    </citation>
    <scope>NUCLEOTIDE SEQUENCE [LARGE SCALE GENOMIC DNA]</scope>
    <source>
        <strain evidence="14">DSM 5692</strain>
    </source>
</reference>
<keyword evidence="4" id="KW-0488">Methylation</keyword>
<dbReference type="InterPro" id="IPR022346">
    <property type="entry name" value="T2SS_GspH"/>
</dbReference>
<organism evidence="13 14">
    <name type="scientific">Desulfohalobium retbaense (strain ATCC 49708 / DSM 5692 / JCM 16813 / HR100)</name>
    <dbReference type="NCBI Taxonomy" id="485915"/>
    <lineage>
        <taxon>Bacteria</taxon>
        <taxon>Pseudomonadati</taxon>
        <taxon>Thermodesulfobacteriota</taxon>
        <taxon>Desulfovibrionia</taxon>
        <taxon>Desulfovibrionales</taxon>
        <taxon>Desulfohalobiaceae</taxon>
        <taxon>Desulfohalobium</taxon>
    </lineage>
</organism>
<dbReference type="NCBIfam" id="TIGR02532">
    <property type="entry name" value="IV_pilin_GFxxxE"/>
    <property type="match status" value="1"/>
</dbReference>
<keyword evidence="5" id="KW-0997">Cell inner membrane</keyword>
<evidence type="ECO:0000256" key="7">
    <source>
        <dbReference type="ARBA" id="ARBA00022989"/>
    </source>
</evidence>
<proteinExistence type="inferred from homology"/>
<evidence type="ECO:0000256" key="1">
    <source>
        <dbReference type="ARBA" id="ARBA00004377"/>
    </source>
</evidence>
<keyword evidence="8 11" id="KW-0472">Membrane</keyword>
<dbReference type="HOGENOM" id="CLU_1591891_0_0_7"/>
<dbReference type="Pfam" id="PF12019">
    <property type="entry name" value="GspH"/>
    <property type="match status" value="1"/>
</dbReference>
<dbReference type="STRING" id="485915.Dret_2001"/>
<keyword evidence="3" id="KW-1003">Cell membrane</keyword>
<keyword evidence="6 11" id="KW-0812">Transmembrane</keyword>
<sequence length="167" mass="17862">MQESIAATKMALYMTQLPSKFRRPKLGFTLLEVIAVLVLLGVLATLALPRLSGLYSSLDVQEIRDQFIGDLRQARSMAQGCAKTVVNVTTSGNDWSVAPDPDDCGYSISRTNLPDEIAIAIDGPILFQYPEGNLSGSSVTITLSANGDSQHVCVDGSTGAIQRRACN</sequence>
<evidence type="ECO:0000256" key="4">
    <source>
        <dbReference type="ARBA" id="ARBA00022481"/>
    </source>
</evidence>
<protein>
    <recommendedName>
        <fullName evidence="2">Type II secretion system protein H</fullName>
    </recommendedName>
    <alternativeName>
        <fullName evidence="10">General secretion pathway protein H</fullName>
    </alternativeName>
</protein>
<evidence type="ECO:0000313" key="13">
    <source>
        <dbReference type="EMBL" id="ACV69285.1"/>
    </source>
</evidence>
<accession>C8X4R2</accession>
<evidence type="ECO:0000256" key="5">
    <source>
        <dbReference type="ARBA" id="ARBA00022519"/>
    </source>
</evidence>
<evidence type="ECO:0000313" key="14">
    <source>
        <dbReference type="Proteomes" id="UP000001052"/>
    </source>
</evidence>
<dbReference type="InterPro" id="IPR012902">
    <property type="entry name" value="N_methyl_site"/>
</dbReference>
<dbReference type="GO" id="GO:0005886">
    <property type="term" value="C:plasma membrane"/>
    <property type="evidence" value="ECO:0007669"/>
    <property type="project" value="UniProtKB-SubCell"/>
</dbReference>
<evidence type="ECO:0000256" key="8">
    <source>
        <dbReference type="ARBA" id="ARBA00023136"/>
    </source>
</evidence>
<evidence type="ECO:0000259" key="12">
    <source>
        <dbReference type="Pfam" id="PF12019"/>
    </source>
</evidence>
<dbReference type="GO" id="GO:0015628">
    <property type="term" value="P:protein secretion by the type II secretion system"/>
    <property type="evidence" value="ECO:0007669"/>
    <property type="project" value="InterPro"/>
</dbReference>
<evidence type="ECO:0000256" key="2">
    <source>
        <dbReference type="ARBA" id="ARBA00021549"/>
    </source>
</evidence>
<comment type="similarity">
    <text evidence="9">Belongs to the GSP H family.</text>
</comment>
<keyword evidence="7 11" id="KW-1133">Transmembrane helix</keyword>
<keyword evidence="14" id="KW-1185">Reference proteome</keyword>
<dbReference type="Proteomes" id="UP000001052">
    <property type="component" value="Chromosome"/>
</dbReference>
<dbReference type="eggNOG" id="COG4970">
    <property type="taxonomic scope" value="Bacteria"/>
</dbReference>
<dbReference type="KEGG" id="drt:Dret_2001"/>
<dbReference type="GO" id="GO:0015627">
    <property type="term" value="C:type II protein secretion system complex"/>
    <property type="evidence" value="ECO:0007669"/>
    <property type="project" value="InterPro"/>
</dbReference>
<name>C8X4R2_DESRD</name>
<evidence type="ECO:0000256" key="6">
    <source>
        <dbReference type="ARBA" id="ARBA00022692"/>
    </source>
</evidence>
<evidence type="ECO:0000256" key="3">
    <source>
        <dbReference type="ARBA" id="ARBA00022475"/>
    </source>
</evidence>
<dbReference type="InterPro" id="IPR045584">
    <property type="entry name" value="Pilin-like"/>
</dbReference>
<comment type="subcellular location">
    <subcellularLocation>
        <location evidence="1">Cell inner membrane</location>
        <topology evidence="1">Single-pass membrane protein</topology>
    </subcellularLocation>
</comment>
<evidence type="ECO:0000256" key="10">
    <source>
        <dbReference type="ARBA" id="ARBA00030775"/>
    </source>
</evidence>
<evidence type="ECO:0000256" key="11">
    <source>
        <dbReference type="SAM" id="Phobius"/>
    </source>
</evidence>
<feature type="transmembrane region" description="Helical" evidence="11">
    <location>
        <begin position="26"/>
        <end position="48"/>
    </location>
</feature>
<dbReference type="SUPFAM" id="SSF54523">
    <property type="entry name" value="Pili subunits"/>
    <property type="match status" value="1"/>
</dbReference>
<dbReference type="EMBL" id="CP001734">
    <property type="protein sequence ID" value="ACV69285.1"/>
    <property type="molecule type" value="Genomic_DNA"/>
</dbReference>
<reference evidence="13 14" key="2">
    <citation type="journal article" date="2010" name="Stand. Genomic Sci.">
        <title>Complete genome sequence of Desulfohalobium retbaense type strain (HR(100)).</title>
        <authorList>
            <person name="Spring S."/>
            <person name="Nolan M."/>
            <person name="Lapidus A."/>
            <person name="Glavina Del Rio T."/>
            <person name="Copeland A."/>
            <person name="Tice H."/>
            <person name="Cheng J.F."/>
            <person name="Lucas S."/>
            <person name="Land M."/>
            <person name="Chen F."/>
            <person name="Bruce D."/>
            <person name="Goodwin L."/>
            <person name="Pitluck S."/>
            <person name="Ivanova N."/>
            <person name="Mavromatis K."/>
            <person name="Mikhailova N."/>
            <person name="Pati A."/>
            <person name="Chen A."/>
            <person name="Palaniappan K."/>
            <person name="Hauser L."/>
            <person name="Chang Y.J."/>
            <person name="Jeffries C.D."/>
            <person name="Munk C."/>
            <person name="Kiss H."/>
            <person name="Chain P."/>
            <person name="Han C."/>
            <person name="Brettin T."/>
            <person name="Detter J.C."/>
            <person name="Schuler E."/>
            <person name="Goker M."/>
            <person name="Rohde M."/>
            <person name="Bristow J."/>
            <person name="Eisen J.A."/>
            <person name="Markowitz V."/>
            <person name="Hugenholtz P."/>
            <person name="Kyrpides N.C."/>
            <person name="Klenk H.P."/>
        </authorList>
    </citation>
    <scope>NUCLEOTIDE SEQUENCE [LARGE SCALE GENOMIC DNA]</scope>
    <source>
        <strain evidence="13 14">DSM 5692</strain>
    </source>
</reference>
<gene>
    <name evidence="13" type="ordered locus">Dret_2001</name>
</gene>